<reference evidence="1 2" key="1">
    <citation type="submission" date="2024-02" db="EMBL/GenBank/DDBJ databases">
        <title>Rubritalea halochordaticola NBRC 107102.</title>
        <authorList>
            <person name="Ichikawa N."/>
            <person name="Katano-Makiyama Y."/>
            <person name="Hidaka K."/>
        </authorList>
    </citation>
    <scope>NUCLEOTIDE SEQUENCE [LARGE SCALE GENOMIC DNA]</scope>
    <source>
        <strain evidence="1 2">NBRC 107102</strain>
    </source>
</reference>
<sequence>MKVESVLFFTLPFALLLSQCAEPVSSADTAAEKGMKKATHDAYAPLTLRQEGSSVKVVNGAKTVSTCASKLPNVEKFKFVKNKSQVVVKSRGNHGPAVVELFDSLSGVRRARVMAYEISNGQPDWAVGMAD</sequence>
<comment type="caution">
    <text evidence="1">The sequence shown here is derived from an EMBL/GenBank/DDBJ whole genome shotgun (WGS) entry which is preliminary data.</text>
</comment>
<gene>
    <name evidence="1" type="ORF">Rhal01_03231</name>
</gene>
<name>A0ABP9V315_9BACT</name>
<evidence type="ECO:0008006" key="3">
    <source>
        <dbReference type="Google" id="ProtNLM"/>
    </source>
</evidence>
<dbReference type="Proteomes" id="UP001424741">
    <property type="component" value="Unassembled WGS sequence"/>
</dbReference>
<dbReference type="EMBL" id="BAABRL010000011">
    <property type="protein sequence ID" value="GAA5497043.1"/>
    <property type="molecule type" value="Genomic_DNA"/>
</dbReference>
<accession>A0ABP9V315</accession>
<evidence type="ECO:0000313" key="2">
    <source>
        <dbReference type="Proteomes" id="UP001424741"/>
    </source>
</evidence>
<evidence type="ECO:0000313" key="1">
    <source>
        <dbReference type="EMBL" id="GAA5497043.1"/>
    </source>
</evidence>
<organism evidence="1 2">
    <name type="scientific">Rubritalea halochordaticola</name>
    <dbReference type="NCBI Taxonomy" id="714537"/>
    <lineage>
        <taxon>Bacteria</taxon>
        <taxon>Pseudomonadati</taxon>
        <taxon>Verrucomicrobiota</taxon>
        <taxon>Verrucomicrobiia</taxon>
        <taxon>Verrucomicrobiales</taxon>
        <taxon>Rubritaleaceae</taxon>
        <taxon>Rubritalea</taxon>
    </lineage>
</organism>
<protein>
    <recommendedName>
        <fullName evidence="3">Lipoprotein</fullName>
    </recommendedName>
</protein>
<keyword evidence="2" id="KW-1185">Reference proteome</keyword>
<proteinExistence type="predicted"/>
<dbReference type="RefSeq" id="WP_346189618.1">
    <property type="nucleotide sequence ID" value="NZ_BAABRL010000011.1"/>
</dbReference>